<comment type="caution">
    <text evidence="1">The sequence shown here is derived from an EMBL/GenBank/DDBJ whole genome shotgun (WGS) entry which is preliminary data.</text>
</comment>
<reference evidence="1 2" key="1">
    <citation type="submission" date="2019-02" db="EMBL/GenBank/DDBJ databases">
        <title>Sequencing the genomes of 1000 actinobacteria strains.</title>
        <authorList>
            <person name="Klenk H.-P."/>
        </authorList>
    </citation>
    <scope>NUCLEOTIDE SEQUENCE [LARGE SCALE GENOMIC DNA]</scope>
    <source>
        <strain evidence="1 2">DSM 44509</strain>
    </source>
</reference>
<evidence type="ECO:0000313" key="2">
    <source>
        <dbReference type="Proteomes" id="UP000292507"/>
    </source>
</evidence>
<name>A0A4Q7Y263_9ACTN</name>
<gene>
    <name evidence="1" type="ORF">BKA19_0512</name>
</gene>
<sequence length="473" mass="52341">MSTFVEQISAALDTSDAQEAGRRVHQVVAQELRSLDPTVTTDITGYFNHSYVPDLVMQWGNGREAFERPVFLRHSLRSGRASGDLADFDRNDLTAFYLSLALEEPEEETQRVRARAREHRESRVLVTTVAALDDLTPTTAAPDPVLGLVRSSIVRSAKGAILGSDVENLVLPRDRRITQAELDAFSGTVSSVFTEDAVLRINRVFGIVEQALADEPSLEALLLSGRLSETEIRELVPYLLSLEGVTRDRDFWVAVAQLIDLAEIERMWNRFADLDLTPLASAASGLWRAKRVLVNARSEAIDDEVFDRTPRWSVTGNLLSAEVGNWRLTFANKAQKLKTANRGLTPARWDDLLPSLQTYTVTAVDLRGVTTRSQYGAQESTQDMKQRIAAFIETADDSFHLPSVTVATGVGDERSEITADFTEMMLDAQPDTDLATLTYTALTILGYRYPTDETDVTALLAGTPLSEDEADEL</sequence>
<dbReference type="AlphaFoldDB" id="A0A4Q7Y263"/>
<dbReference type="EMBL" id="SHKV01000001">
    <property type="protein sequence ID" value="RZU30880.1"/>
    <property type="molecule type" value="Genomic_DNA"/>
</dbReference>
<protein>
    <submittedName>
        <fullName evidence="1">Uncharacterized protein</fullName>
    </submittedName>
</protein>
<organism evidence="1 2">
    <name type="scientific">Blastococcus saxobsidens</name>
    <dbReference type="NCBI Taxonomy" id="138336"/>
    <lineage>
        <taxon>Bacteria</taxon>
        <taxon>Bacillati</taxon>
        <taxon>Actinomycetota</taxon>
        <taxon>Actinomycetes</taxon>
        <taxon>Geodermatophilales</taxon>
        <taxon>Geodermatophilaceae</taxon>
        <taxon>Blastococcus</taxon>
    </lineage>
</organism>
<dbReference type="OrthoDB" id="4915395at2"/>
<proteinExistence type="predicted"/>
<dbReference type="Proteomes" id="UP000292507">
    <property type="component" value="Unassembled WGS sequence"/>
</dbReference>
<accession>A0A4Q7Y263</accession>
<dbReference type="RefSeq" id="WP_104527246.1">
    <property type="nucleotide sequence ID" value="NZ_POQT01000004.1"/>
</dbReference>
<evidence type="ECO:0000313" key="1">
    <source>
        <dbReference type="EMBL" id="RZU30880.1"/>
    </source>
</evidence>
<keyword evidence="2" id="KW-1185">Reference proteome</keyword>